<feature type="domain" description="Rho termination factor-like N-terminal" evidence="2">
    <location>
        <begin position="88"/>
        <end position="121"/>
    </location>
</feature>
<feature type="region of interest" description="Disordered" evidence="1">
    <location>
        <begin position="45"/>
        <end position="122"/>
    </location>
</feature>
<dbReference type="AlphaFoldDB" id="A0A6C0KV53"/>
<dbReference type="EMBL" id="MN740978">
    <property type="protein sequence ID" value="QHU21111.1"/>
    <property type="molecule type" value="Genomic_DNA"/>
</dbReference>
<sequence>MCKGVKSQLQLNRFLHNIGHLNYANLNSQNLKAIIEHNKKIAEEKRQQAEAKNQQERLKFLSKKESRMRDPPSNRGGKKKKKIPKNSLENRTKDQLVETAKKRGIKGTSKMSKNEIISQLRK</sequence>
<name>A0A6C0KV53_9ZZZZ</name>
<feature type="compositionally biased region" description="Basic and acidic residues" evidence="1">
    <location>
        <begin position="88"/>
        <end position="101"/>
    </location>
</feature>
<feature type="compositionally biased region" description="Basic and acidic residues" evidence="1">
    <location>
        <begin position="45"/>
        <end position="72"/>
    </location>
</feature>
<accession>A0A6C0KV53</accession>
<proteinExistence type="predicted"/>
<dbReference type="InterPro" id="IPR036269">
    <property type="entry name" value="Rho_N_sf"/>
</dbReference>
<evidence type="ECO:0000256" key="1">
    <source>
        <dbReference type="SAM" id="MobiDB-lite"/>
    </source>
</evidence>
<protein>
    <recommendedName>
        <fullName evidence="2">Rho termination factor-like N-terminal domain-containing protein</fullName>
    </recommendedName>
</protein>
<organism evidence="3">
    <name type="scientific">viral metagenome</name>
    <dbReference type="NCBI Taxonomy" id="1070528"/>
    <lineage>
        <taxon>unclassified sequences</taxon>
        <taxon>metagenomes</taxon>
        <taxon>organismal metagenomes</taxon>
    </lineage>
</organism>
<dbReference type="InterPro" id="IPR011112">
    <property type="entry name" value="Rho-like_N"/>
</dbReference>
<dbReference type="Gene3D" id="1.10.720.10">
    <property type="match status" value="1"/>
</dbReference>
<evidence type="ECO:0000313" key="3">
    <source>
        <dbReference type="EMBL" id="QHU21111.1"/>
    </source>
</evidence>
<evidence type="ECO:0000259" key="2">
    <source>
        <dbReference type="Pfam" id="PF07498"/>
    </source>
</evidence>
<feature type="compositionally biased region" description="Polar residues" evidence="1">
    <location>
        <begin position="109"/>
        <end position="122"/>
    </location>
</feature>
<reference evidence="3" key="1">
    <citation type="journal article" date="2020" name="Nature">
        <title>Giant virus diversity and host interactions through global metagenomics.</title>
        <authorList>
            <person name="Schulz F."/>
            <person name="Roux S."/>
            <person name="Paez-Espino D."/>
            <person name="Jungbluth S."/>
            <person name="Walsh D.A."/>
            <person name="Denef V.J."/>
            <person name="McMahon K.D."/>
            <person name="Konstantinidis K.T."/>
            <person name="Eloe-Fadrosh E.A."/>
            <person name="Kyrpides N.C."/>
            <person name="Woyke T."/>
        </authorList>
    </citation>
    <scope>NUCLEOTIDE SEQUENCE</scope>
    <source>
        <strain evidence="3">GVMAG-S-3300013094-100</strain>
    </source>
</reference>
<dbReference type="GO" id="GO:0006353">
    <property type="term" value="P:DNA-templated transcription termination"/>
    <property type="evidence" value="ECO:0007669"/>
    <property type="project" value="InterPro"/>
</dbReference>
<dbReference type="SUPFAM" id="SSF68912">
    <property type="entry name" value="Rho N-terminal domain-like"/>
    <property type="match status" value="1"/>
</dbReference>
<dbReference type="Pfam" id="PF07498">
    <property type="entry name" value="Rho_N"/>
    <property type="match status" value="1"/>
</dbReference>